<dbReference type="AlphaFoldDB" id="A0A103XFC6"/>
<accession>A0A103XFC6</accession>
<dbReference type="EMBL" id="LEKV01005153">
    <property type="protein sequence ID" value="KVH89719.1"/>
    <property type="molecule type" value="Genomic_DNA"/>
</dbReference>
<comment type="caution">
    <text evidence="2">The sequence shown here is derived from an EMBL/GenBank/DDBJ whole genome shotgun (WGS) entry which is preliminary data.</text>
</comment>
<evidence type="ECO:0000256" key="1">
    <source>
        <dbReference type="SAM" id="MobiDB-lite"/>
    </source>
</evidence>
<dbReference type="Gramene" id="KVH89719">
    <property type="protein sequence ID" value="KVH89719"/>
    <property type="gene ID" value="Ccrd_008287"/>
</dbReference>
<organism evidence="2 3">
    <name type="scientific">Cynara cardunculus var. scolymus</name>
    <name type="common">Globe artichoke</name>
    <name type="synonym">Cynara scolymus</name>
    <dbReference type="NCBI Taxonomy" id="59895"/>
    <lineage>
        <taxon>Eukaryota</taxon>
        <taxon>Viridiplantae</taxon>
        <taxon>Streptophyta</taxon>
        <taxon>Embryophyta</taxon>
        <taxon>Tracheophyta</taxon>
        <taxon>Spermatophyta</taxon>
        <taxon>Magnoliopsida</taxon>
        <taxon>eudicotyledons</taxon>
        <taxon>Gunneridae</taxon>
        <taxon>Pentapetalae</taxon>
        <taxon>asterids</taxon>
        <taxon>campanulids</taxon>
        <taxon>Asterales</taxon>
        <taxon>Asteraceae</taxon>
        <taxon>Carduoideae</taxon>
        <taxon>Cardueae</taxon>
        <taxon>Carduinae</taxon>
        <taxon>Cynara</taxon>
    </lineage>
</organism>
<name>A0A103XFC6_CYNCS</name>
<reference evidence="2 3" key="1">
    <citation type="journal article" date="2016" name="Sci. Rep.">
        <title>The genome sequence of the outbreeding globe artichoke constructed de novo incorporating a phase-aware low-pass sequencing strategy of F1 progeny.</title>
        <authorList>
            <person name="Scaglione D."/>
            <person name="Reyes-Chin-Wo S."/>
            <person name="Acquadro A."/>
            <person name="Froenicke L."/>
            <person name="Portis E."/>
            <person name="Beitel C."/>
            <person name="Tirone M."/>
            <person name="Mauro R."/>
            <person name="Lo Monaco A."/>
            <person name="Mauromicale G."/>
            <person name="Faccioli P."/>
            <person name="Cattivelli L."/>
            <person name="Rieseberg L."/>
            <person name="Michelmore R."/>
            <person name="Lanteri S."/>
        </authorList>
    </citation>
    <scope>NUCLEOTIDE SEQUENCE [LARGE SCALE GENOMIC DNA]</scope>
    <source>
        <strain evidence="2">2C</strain>
    </source>
</reference>
<proteinExistence type="predicted"/>
<protein>
    <submittedName>
        <fullName evidence="2">Uncharacterized protein</fullName>
    </submittedName>
</protein>
<evidence type="ECO:0000313" key="2">
    <source>
        <dbReference type="EMBL" id="KVH89719.1"/>
    </source>
</evidence>
<feature type="compositionally biased region" description="Polar residues" evidence="1">
    <location>
        <begin position="31"/>
        <end position="42"/>
    </location>
</feature>
<feature type="region of interest" description="Disordered" evidence="1">
    <location>
        <begin position="23"/>
        <end position="58"/>
    </location>
</feature>
<dbReference type="Proteomes" id="UP000243975">
    <property type="component" value="Unassembled WGS sequence"/>
</dbReference>
<evidence type="ECO:0000313" key="3">
    <source>
        <dbReference type="Proteomes" id="UP000243975"/>
    </source>
</evidence>
<gene>
    <name evidence="2" type="ORF">Ccrd_008287</name>
</gene>
<sequence length="105" mass="12239">MVESDTNALENMNMEHDDDFLTEVNVPSIPSPYNTTSHSSIPNEGEGTSKKRKRTNEISKLVKETKNEIHETTNQMKRPSYYRFWKSLDDEVKLEFVKSIDDENK</sequence>
<keyword evidence="3" id="KW-1185">Reference proteome</keyword>